<sequence length="32" mass="3572">MYIDPFVAGVLATVMVELMASIVYAIWVGRKK</sequence>
<evidence type="ECO:0000313" key="2">
    <source>
        <dbReference type="EMBL" id="DAD87272.1"/>
    </source>
</evidence>
<protein>
    <submittedName>
        <fullName evidence="2">Cbb3-type cytochrome c oxidase subunit</fullName>
    </submittedName>
</protein>
<keyword evidence="1" id="KW-1133">Transmembrane helix</keyword>
<keyword evidence="1" id="KW-0472">Membrane</keyword>
<keyword evidence="1" id="KW-0812">Transmembrane</keyword>
<proteinExistence type="predicted"/>
<name>A0A8S5MYJ2_9CAUD</name>
<evidence type="ECO:0000256" key="1">
    <source>
        <dbReference type="SAM" id="Phobius"/>
    </source>
</evidence>
<feature type="transmembrane region" description="Helical" evidence="1">
    <location>
        <begin position="6"/>
        <end position="27"/>
    </location>
</feature>
<accession>A0A8S5MYJ2</accession>
<dbReference type="EMBL" id="BK015018">
    <property type="protein sequence ID" value="DAD87272.1"/>
    <property type="molecule type" value="Genomic_DNA"/>
</dbReference>
<organism evidence="2">
    <name type="scientific">Siphoviridae sp. ctKXi8</name>
    <dbReference type="NCBI Taxonomy" id="2826244"/>
    <lineage>
        <taxon>Viruses</taxon>
        <taxon>Duplodnaviria</taxon>
        <taxon>Heunggongvirae</taxon>
        <taxon>Uroviricota</taxon>
        <taxon>Caudoviricetes</taxon>
    </lineage>
</organism>
<reference evidence="2" key="1">
    <citation type="journal article" date="2021" name="Proc. Natl. Acad. Sci. U.S.A.">
        <title>A Catalog of Tens of Thousands of Viruses from Human Metagenomes Reveals Hidden Associations with Chronic Diseases.</title>
        <authorList>
            <person name="Tisza M.J."/>
            <person name="Buck C.B."/>
        </authorList>
    </citation>
    <scope>NUCLEOTIDE SEQUENCE</scope>
    <source>
        <strain evidence="2">CtKXi8</strain>
    </source>
</reference>